<dbReference type="GO" id="GO:0006788">
    <property type="term" value="P:heme oxidation"/>
    <property type="evidence" value="ECO:0007669"/>
    <property type="project" value="InterPro"/>
</dbReference>
<name>A0A4P6K0J1_KTERU</name>
<sequence length="213" mass="24163">MSAQNSGQLVKPITELIVDATRAQHEKLDERTTGYLTREGLDLLAYRRLLESYYGFYKPLDAVYEHIEQLDGWQEVNLSLAERKKSQWLEKDLRILGDSQDVIDALPRYQGETYQVTSIPQALGLLYVVEGSTLGGQYLARIVEDALHIDKDSGSAFFRSYGPQNAHTMWKAFCQQLCAYAERHPEQTQSIIDSALAVYAVANQRLVVHDHNA</sequence>
<dbReference type="CDD" id="cd19166">
    <property type="entry name" value="HemeO-bac"/>
    <property type="match status" value="1"/>
</dbReference>
<proteinExistence type="predicted"/>
<keyword evidence="2" id="KW-1185">Reference proteome</keyword>
<dbReference type="RefSeq" id="WP_129892615.1">
    <property type="nucleotide sequence ID" value="NZ_CP035758.1"/>
</dbReference>
<organism evidence="1 2">
    <name type="scientific">Ktedonosporobacter rubrisoli</name>
    <dbReference type="NCBI Taxonomy" id="2509675"/>
    <lineage>
        <taxon>Bacteria</taxon>
        <taxon>Bacillati</taxon>
        <taxon>Chloroflexota</taxon>
        <taxon>Ktedonobacteria</taxon>
        <taxon>Ktedonobacterales</taxon>
        <taxon>Ktedonosporobacteraceae</taxon>
        <taxon>Ktedonosporobacter</taxon>
    </lineage>
</organism>
<dbReference type="EMBL" id="CP035758">
    <property type="protein sequence ID" value="QBD81554.1"/>
    <property type="molecule type" value="Genomic_DNA"/>
</dbReference>
<dbReference type="GO" id="GO:0004392">
    <property type="term" value="F:heme oxygenase (decyclizing) activity"/>
    <property type="evidence" value="ECO:0007669"/>
    <property type="project" value="InterPro"/>
</dbReference>
<dbReference type="KEGG" id="kbs:EPA93_38535"/>
<reference evidence="1 2" key="1">
    <citation type="submission" date="2019-01" db="EMBL/GenBank/DDBJ databases">
        <title>Ktedonosporobacter rubrisoli SCAWS-G2.</title>
        <authorList>
            <person name="Huang Y."/>
            <person name="Yan B."/>
        </authorList>
    </citation>
    <scope>NUCLEOTIDE SEQUENCE [LARGE SCALE GENOMIC DNA]</scope>
    <source>
        <strain evidence="1 2">SCAWS-G2</strain>
    </source>
</reference>
<gene>
    <name evidence="1" type="ORF">EPA93_38535</name>
</gene>
<dbReference type="Pfam" id="PF01126">
    <property type="entry name" value="Heme_oxygenase"/>
    <property type="match status" value="1"/>
</dbReference>
<evidence type="ECO:0000313" key="2">
    <source>
        <dbReference type="Proteomes" id="UP000290365"/>
    </source>
</evidence>
<dbReference type="InterPro" id="IPR016053">
    <property type="entry name" value="Haem_Oase-like"/>
</dbReference>
<evidence type="ECO:0000313" key="1">
    <source>
        <dbReference type="EMBL" id="QBD81554.1"/>
    </source>
</evidence>
<dbReference type="AlphaFoldDB" id="A0A4P6K0J1"/>
<dbReference type="OrthoDB" id="114943at2"/>
<dbReference type="Proteomes" id="UP000290365">
    <property type="component" value="Chromosome"/>
</dbReference>
<dbReference type="Gene3D" id="1.20.910.10">
    <property type="entry name" value="Heme oxygenase-like"/>
    <property type="match status" value="1"/>
</dbReference>
<dbReference type="SUPFAM" id="SSF48613">
    <property type="entry name" value="Heme oxygenase-like"/>
    <property type="match status" value="1"/>
</dbReference>
<protein>
    <submittedName>
        <fullName evidence="1">Biliverdin-producing heme oxygenase</fullName>
    </submittedName>
</protein>
<dbReference type="InterPro" id="IPR016084">
    <property type="entry name" value="Haem_Oase-like_multi-hlx"/>
</dbReference>
<accession>A0A4P6K0J1</accession>